<dbReference type="EMBL" id="VSSQ01083537">
    <property type="protein sequence ID" value="MPN31832.1"/>
    <property type="molecule type" value="Genomic_DNA"/>
</dbReference>
<organism evidence="2">
    <name type="scientific">bioreactor metagenome</name>
    <dbReference type="NCBI Taxonomy" id="1076179"/>
    <lineage>
        <taxon>unclassified sequences</taxon>
        <taxon>metagenomes</taxon>
        <taxon>ecological metagenomes</taxon>
    </lineage>
</organism>
<dbReference type="Pfam" id="PF12728">
    <property type="entry name" value="HTH_17"/>
    <property type="match status" value="1"/>
</dbReference>
<protein>
    <recommendedName>
        <fullName evidence="1">Helix-turn-helix domain-containing protein</fullName>
    </recommendedName>
</protein>
<evidence type="ECO:0000259" key="1">
    <source>
        <dbReference type="Pfam" id="PF12728"/>
    </source>
</evidence>
<feature type="domain" description="Helix-turn-helix" evidence="1">
    <location>
        <begin position="22"/>
        <end position="67"/>
    </location>
</feature>
<comment type="caution">
    <text evidence="2">The sequence shown here is derived from an EMBL/GenBank/DDBJ whole genome shotgun (WGS) entry which is preliminary data.</text>
</comment>
<dbReference type="NCBIfam" id="TIGR01764">
    <property type="entry name" value="excise"/>
    <property type="match status" value="1"/>
</dbReference>
<sequence length="72" mass="8148">MKKQSPYNPQSIKRIADYPDILTVQEASELLGVSTKTVYKLLKEGHIEKKAVGRAFRIPKVNITDYLGIKCI</sequence>
<dbReference type="InterPro" id="IPR010093">
    <property type="entry name" value="SinI_DNA-bd"/>
</dbReference>
<dbReference type="InterPro" id="IPR041657">
    <property type="entry name" value="HTH_17"/>
</dbReference>
<dbReference type="SUPFAM" id="SSF46955">
    <property type="entry name" value="Putative DNA-binding domain"/>
    <property type="match status" value="1"/>
</dbReference>
<accession>A0A645H0K4</accession>
<dbReference type="AlphaFoldDB" id="A0A645H0K4"/>
<dbReference type="InterPro" id="IPR009061">
    <property type="entry name" value="DNA-bd_dom_put_sf"/>
</dbReference>
<name>A0A645H0K4_9ZZZZ</name>
<gene>
    <name evidence="2" type="ORF">SDC9_179307</name>
</gene>
<reference evidence="2" key="1">
    <citation type="submission" date="2019-08" db="EMBL/GenBank/DDBJ databases">
        <authorList>
            <person name="Kucharzyk K."/>
            <person name="Murdoch R.W."/>
            <person name="Higgins S."/>
            <person name="Loffler F."/>
        </authorList>
    </citation>
    <scope>NUCLEOTIDE SEQUENCE</scope>
</reference>
<evidence type="ECO:0000313" key="2">
    <source>
        <dbReference type="EMBL" id="MPN31832.1"/>
    </source>
</evidence>
<proteinExistence type="predicted"/>
<dbReference type="GO" id="GO:0003677">
    <property type="term" value="F:DNA binding"/>
    <property type="evidence" value="ECO:0007669"/>
    <property type="project" value="InterPro"/>
</dbReference>